<dbReference type="InterPro" id="IPR029044">
    <property type="entry name" value="Nucleotide-diphossugar_trans"/>
</dbReference>
<comment type="caution">
    <text evidence="3">The sequence shown here is derived from an EMBL/GenBank/DDBJ whole genome shotgun (WGS) entry which is preliminary data.</text>
</comment>
<dbReference type="Gene3D" id="3.90.550.10">
    <property type="entry name" value="Spore Coat Polysaccharide Biosynthesis Protein SpsA, Chain A"/>
    <property type="match status" value="1"/>
</dbReference>
<evidence type="ECO:0000259" key="2">
    <source>
        <dbReference type="Pfam" id="PF00535"/>
    </source>
</evidence>
<evidence type="ECO:0000313" key="4">
    <source>
        <dbReference type="Proteomes" id="UP000630923"/>
    </source>
</evidence>
<sequence>MCLESIKHQSVGCGNLEVIVVDNGSDNIPMFAVQEYDFTSLLQEKVPGPGPARNTGIKAAKGEYLFFIDADCLAHEDWVRNGLAAFDKYPDTKIFGGDVQIARENTSEFTPLEAYESVFAYQQEKYIKDLGFSGSGNLATIPSVFDDVGFFPGIEVAEDRAWGRRSLQKGYITRYLADFIIYHPARKSSMELCDKWERHVRHDYEEISGTFMASFKWILRSLLVFLSIFIHGLKIIRSNRIRGFFVKVNAFKVLTKIRLFRVQVMLRLMYDVEYRISGVRWNRN</sequence>
<accession>A0A919E8U9</accession>
<protein>
    <recommendedName>
        <fullName evidence="2">Glycosyltransferase 2-like domain-containing protein</fullName>
    </recommendedName>
</protein>
<feature type="transmembrane region" description="Helical" evidence="1">
    <location>
        <begin position="217"/>
        <end position="236"/>
    </location>
</feature>
<dbReference type="CDD" id="cd00761">
    <property type="entry name" value="Glyco_tranf_GTA_type"/>
    <property type="match status" value="1"/>
</dbReference>
<keyword evidence="1" id="KW-0472">Membrane</keyword>
<dbReference type="PANTHER" id="PTHR43685:SF2">
    <property type="entry name" value="GLYCOSYLTRANSFERASE 2-LIKE DOMAIN-CONTAINING PROTEIN"/>
    <property type="match status" value="1"/>
</dbReference>
<keyword evidence="4" id="KW-1185">Reference proteome</keyword>
<feature type="domain" description="Glycosyltransferase 2-like" evidence="2">
    <location>
        <begin position="2"/>
        <end position="114"/>
    </location>
</feature>
<dbReference type="Proteomes" id="UP000630923">
    <property type="component" value="Unassembled WGS sequence"/>
</dbReference>
<name>A0A919E8U9_9PROT</name>
<evidence type="ECO:0000313" key="3">
    <source>
        <dbReference type="EMBL" id="GHF25434.1"/>
    </source>
</evidence>
<dbReference type="AlphaFoldDB" id="A0A919E8U9"/>
<dbReference type="InterPro" id="IPR001173">
    <property type="entry name" value="Glyco_trans_2-like"/>
</dbReference>
<keyword evidence="1" id="KW-0812">Transmembrane</keyword>
<dbReference type="PANTHER" id="PTHR43685">
    <property type="entry name" value="GLYCOSYLTRANSFERASE"/>
    <property type="match status" value="1"/>
</dbReference>
<proteinExistence type="predicted"/>
<dbReference type="Pfam" id="PF00535">
    <property type="entry name" value="Glycos_transf_2"/>
    <property type="match status" value="1"/>
</dbReference>
<organism evidence="3 4">
    <name type="scientific">Kordiimonas sediminis</name>
    <dbReference type="NCBI Taxonomy" id="1735581"/>
    <lineage>
        <taxon>Bacteria</taxon>
        <taxon>Pseudomonadati</taxon>
        <taxon>Pseudomonadota</taxon>
        <taxon>Alphaproteobacteria</taxon>
        <taxon>Kordiimonadales</taxon>
        <taxon>Kordiimonadaceae</taxon>
        <taxon>Kordiimonas</taxon>
    </lineage>
</organism>
<dbReference type="EMBL" id="BNCI01000002">
    <property type="protein sequence ID" value="GHF25434.1"/>
    <property type="molecule type" value="Genomic_DNA"/>
</dbReference>
<dbReference type="SUPFAM" id="SSF53448">
    <property type="entry name" value="Nucleotide-diphospho-sugar transferases"/>
    <property type="match status" value="1"/>
</dbReference>
<dbReference type="InterPro" id="IPR050834">
    <property type="entry name" value="Glycosyltransf_2"/>
</dbReference>
<evidence type="ECO:0000256" key="1">
    <source>
        <dbReference type="SAM" id="Phobius"/>
    </source>
</evidence>
<keyword evidence="1" id="KW-1133">Transmembrane helix</keyword>
<gene>
    <name evidence="3" type="ORF">GCM10017044_20300</name>
</gene>
<reference evidence="3" key="2">
    <citation type="submission" date="2020-09" db="EMBL/GenBank/DDBJ databases">
        <authorList>
            <person name="Sun Q."/>
            <person name="Kim S."/>
        </authorList>
    </citation>
    <scope>NUCLEOTIDE SEQUENCE</scope>
    <source>
        <strain evidence="3">KCTC 42590</strain>
    </source>
</reference>
<reference evidence="3" key="1">
    <citation type="journal article" date="2014" name="Int. J. Syst. Evol. Microbiol.">
        <title>Complete genome sequence of Corynebacterium casei LMG S-19264T (=DSM 44701T), isolated from a smear-ripened cheese.</title>
        <authorList>
            <consortium name="US DOE Joint Genome Institute (JGI-PGF)"/>
            <person name="Walter F."/>
            <person name="Albersmeier A."/>
            <person name="Kalinowski J."/>
            <person name="Ruckert C."/>
        </authorList>
    </citation>
    <scope>NUCLEOTIDE SEQUENCE</scope>
    <source>
        <strain evidence="3">KCTC 42590</strain>
    </source>
</reference>